<proteinExistence type="predicted"/>
<reference evidence="4 5" key="1">
    <citation type="journal article" date="2016" name="PLoS ONE">
        <title>The Identification of Novel Diagnostic Marker Genes for the Detection of Beer Spoiling Pediococcus damnosus Strains Using the BlAst Diagnostic Gene findEr.</title>
        <authorList>
            <person name="Behr J."/>
            <person name="Geissler A.J."/>
            <person name="Schmid J."/>
            <person name="Zehe A."/>
            <person name="Vogel R.F."/>
        </authorList>
    </citation>
    <scope>NUCLEOTIDE SEQUENCE [LARGE SCALE GENOMIC DNA]</scope>
    <source>
        <strain evidence="2 5">TMW 2.1533</strain>
        <strain evidence="3 4">TMW 2.1535</strain>
    </source>
</reference>
<evidence type="ECO:0000313" key="5">
    <source>
        <dbReference type="Proteomes" id="UP000076405"/>
    </source>
</evidence>
<dbReference type="EMBL" id="CP012288">
    <property type="protein sequence ID" value="AMV66191.1"/>
    <property type="molecule type" value="Genomic_DNA"/>
</dbReference>
<evidence type="ECO:0000313" key="3">
    <source>
        <dbReference type="EMBL" id="AMV66191.1"/>
    </source>
</evidence>
<dbReference type="EMBL" id="CP012275">
    <property type="protein sequence ID" value="AMV61931.1"/>
    <property type="molecule type" value="Genomic_DNA"/>
</dbReference>
<dbReference type="AlphaFoldDB" id="A0AAC9B0F0"/>
<accession>A0AAC9B0F0</accession>
<feature type="transmembrane region" description="Helical" evidence="1">
    <location>
        <begin position="130"/>
        <end position="155"/>
    </location>
</feature>
<evidence type="ECO:0000256" key="1">
    <source>
        <dbReference type="SAM" id="Phobius"/>
    </source>
</evidence>
<name>A0AAC9B0F0_9LACO</name>
<evidence type="ECO:0000313" key="2">
    <source>
        <dbReference type="EMBL" id="AMV61931.1"/>
    </source>
</evidence>
<organism evidence="2 5">
    <name type="scientific">Pediococcus damnosus</name>
    <dbReference type="NCBI Taxonomy" id="51663"/>
    <lineage>
        <taxon>Bacteria</taxon>
        <taxon>Bacillati</taxon>
        <taxon>Bacillota</taxon>
        <taxon>Bacilli</taxon>
        <taxon>Lactobacillales</taxon>
        <taxon>Lactobacillaceae</taxon>
        <taxon>Pediococcus</taxon>
    </lineage>
</organism>
<dbReference type="KEGG" id="pdm:ADU72_0242"/>
<feature type="transmembrane region" description="Helical" evidence="1">
    <location>
        <begin position="175"/>
        <end position="195"/>
    </location>
</feature>
<dbReference type="Proteomes" id="UP000076405">
    <property type="component" value="Chromosome"/>
</dbReference>
<sequence length="220" mass="23310">MAVAAVAAFGIIEELESVDELEFSDESELVADSALVATAELTETADSVDDAEFVVVTELAADVPLSAAEDELSVFSELALFVLLPDDSVLVESDNELVELLAAAELSLDVPLDELSDALDEPTLSTDALLVSYVTVVAALLTSLVEVVFELGALLFNTTEFELPLESDVLDESTVAALATFSLLTKLLVFVLILVPNVAAPKVNNDIPAKTQIRPALYIL</sequence>
<keyword evidence="4" id="KW-1185">Reference proteome</keyword>
<keyword evidence="1" id="KW-1133">Transmembrane helix</keyword>
<dbReference type="Proteomes" id="UP000076244">
    <property type="component" value="Chromosome"/>
</dbReference>
<evidence type="ECO:0000313" key="4">
    <source>
        <dbReference type="Proteomes" id="UP000076244"/>
    </source>
</evidence>
<keyword evidence="1" id="KW-0472">Membrane</keyword>
<gene>
    <name evidence="2" type="ORF">ADU70_0431</name>
    <name evidence="3" type="ORF">ADU72_0242</name>
</gene>
<protein>
    <submittedName>
        <fullName evidence="2">Uncharacterized protein</fullName>
    </submittedName>
</protein>
<keyword evidence="1" id="KW-0812">Transmembrane</keyword>